<proteinExistence type="predicted"/>
<comment type="caution">
    <text evidence="2">The sequence shown here is derived from an EMBL/GenBank/DDBJ whole genome shotgun (WGS) entry which is preliminary data.</text>
</comment>
<evidence type="ECO:0000313" key="2">
    <source>
        <dbReference type="EMBL" id="GAA3102222.1"/>
    </source>
</evidence>
<keyword evidence="3" id="KW-1185">Reference proteome</keyword>
<dbReference type="Proteomes" id="UP001501637">
    <property type="component" value="Unassembled WGS sequence"/>
</dbReference>
<dbReference type="EMBL" id="BAAAUG010000040">
    <property type="protein sequence ID" value="GAA3102222.1"/>
    <property type="molecule type" value="Genomic_DNA"/>
</dbReference>
<reference evidence="3" key="1">
    <citation type="journal article" date="2019" name="Int. J. Syst. Evol. Microbiol.">
        <title>The Global Catalogue of Microorganisms (GCM) 10K type strain sequencing project: providing services to taxonomists for standard genome sequencing and annotation.</title>
        <authorList>
            <consortium name="The Broad Institute Genomics Platform"/>
            <consortium name="The Broad Institute Genome Sequencing Center for Infectious Disease"/>
            <person name="Wu L."/>
            <person name="Ma J."/>
        </authorList>
    </citation>
    <scope>NUCLEOTIDE SEQUENCE [LARGE SCALE GENOMIC DNA]</scope>
    <source>
        <strain evidence="3">JCM 9092</strain>
    </source>
</reference>
<accession>A0ABP6MFS1</accession>
<feature type="compositionally biased region" description="Basic residues" evidence="1">
    <location>
        <begin position="63"/>
        <end position="74"/>
    </location>
</feature>
<dbReference type="RefSeq" id="WP_344520950.1">
    <property type="nucleotide sequence ID" value="NZ_BAAAUG010000040.1"/>
</dbReference>
<evidence type="ECO:0000256" key="1">
    <source>
        <dbReference type="SAM" id="MobiDB-lite"/>
    </source>
</evidence>
<evidence type="ECO:0000313" key="3">
    <source>
        <dbReference type="Proteomes" id="UP001501637"/>
    </source>
</evidence>
<gene>
    <name evidence="2" type="ORF">GCM10010449_26660</name>
</gene>
<feature type="region of interest" description="Disordered" evidence="1">
    <location>
        <begin position="48"/>
        <end position="74"/>
    </location>
</feature>
<organism evidence="2 3">
    <name type="scientific">Streptomyces rectiviolaceus</name>
    <dbReference type="NCBI Taxonomy" id="332591"/>
    <lineage>
        <taxon>Bacteria</taxon>
        <taxon>Bacillati</taxon>
        <taxon>Actinomycetota</taxon>
        <taxon>Actinomycetes</taxon>
        <taxon>Kitasatosporales</taxon>
        <taxon>Streptomycetaceae</taxon>
        <taxon>Streptomyces</taxon>
    </lineage>
</organism>
<protein>
    <submittedName>
        <fullName evidence="2">Uncharacterized protein</fullName>
    </submittedName>
</protein>
<sequence>MSGTLITVNRARHALAVTVGWGSLPDTDPAGLGLPLAVAGELHGASAARAPEVATAPPSSRPAARRKPRARVRG</sequence>
<name>A0ABP6MFS1_9ACTN</name>